<protein>
    <submittedName>
        <fullName evidence="1">Uncharacterized protein</fullName>
    </submittedName>
</protein>
<dbReference type="Proteomes" id="UP000050437">
    <property type="component" value="Unassembled WGS sequence"/>
</dbReference>
<evidence type="ECO:0000313" key="1">
    <source>
        <dbReference type="EMBL" id="KPM67581.1"/>
    </source>
</evidence>
<proteinExistence type="predicted"/>
<dbReference type="RefSeq" id="WP_054572255.1">
    <property type="nucleotide sequence ID" value="NZ_LKKS01000033.1"/>
</dbReference>
<evidence type="ECO:0000313" key="2">
    <source>
        <dbReference type="Proteomes" id="UP000050437"/>
    </source>
</evidence>
<dbReference type="AlphaFoldDB" id="A0A0P7DI40"/>
<comment type="caution">
    <text evidence="1">The sequence shown here is derived from an EMBL/GenBank/DDBJ whole genome shotgun (WGS) entry which is preliminary data.</text>
</comment>
<gene>
    <name evidence="1" type="ORF">HB13667_05920</name>
</gene>
<dbReference type="EMBL" id="LKKS01000033">
    <property type="protein sequence ID" value="KPM67581.1"/>
    <property type="molecule type" value="Genomic_DNA"/>
</dbReference>
<name>A0A0P7DI40_PSEPU</name>
<organism evidence="1 2">
    <name type="scientific">Pseudomonas putida</name>
    <name type="common">Arthrobacter siderocapsulatus</name>
    <dbReference type="NCBI Taxonomy" id="303"/>
    <lineage>
        <taxon>Bacteria</taxon>
        <taxon>Pseudomonadati</taxon>
        <taxon>Pseudomonadota</taxon>
        <taxon>Gammaproteobacteria</taxon>
        <taxon>Pseudomonadales</taxon>
        <taxon>Pseudomonadaceae</taxon>
        <taxon>Pseudomonas</taxon>
    </lineage>
</organism>
<sequence length="67" mass="7464">MSPHDIAVSAIEGAIQTMLLPGAGQVEEAKAETMVVAYFSILVIDSDEFKHYCERIRRIAERRKEAA</sequence>
<accession>A0A0P7DI40</accession>
<reference evidence="1 2" key="1">
    <citation type="submission" date="2015-10" db="EMBL/GenBank/DDBJ databases">
        <title>Pseudomonas putida clinical strains.</title>
        <authorList>
            <person name="Molina L."/>
            <person name="Udaondo Z."/>
        </authorList>
    </citation>
    <scope>NUCLEOTIDE SEQUENCE [LARGE SCALE GENOMIC DNA]</scope>
    <source>
        <strain evidence="1 2">HB13667</strain>
    </source>
</reference>